<reference evidence="1 2" key="1">
    <citation type="journal article" date="2022" name="Hortic Res">
        <title>A haplotype resolved chromosomal level avocado genome allows analysis of novel avocado genes.</title>
        <authorList>
            <person name="Nath O."/>
            <person name="Fletcher S.J."/>
            <person name="Hayward A."/>
            <person name="Shaw L.M."/>
            <person name="Masouleh A.K."/>
            <person name="Furtado A."/>
            <person name="Henry R.J."/>
            <person name="Mitter N."/>
        </authorList>
    </citation>
    <scope>NUCLEOTIDE SEQUENCE [LARGE SCALE GENOMIC DNA]</scope>
    <source>
        <strain evidence="2">cv. Hass</strain>
    </source>
</reference>
<gene>
    <name evidence="1" type="ORF">MRB53_018262</name>
</gene>
<evidence type="ECO:0000313" key="2">
    <source>
        <dbReference type="Proteomes" id="UP001234297"/>
    </source>
</evidence>
<keyword evidence="2" id="KW-1185">Reference proteome</keyword>
<name>A0ACC2M842_PERAE</name>
<dbReference type="Proteomes" id="UP001234297">
    <property type="component" value="Chromosome 5"/>
</dbReference>
<comment type="caution">
    <text evidence="1">The sequence shown here is derived from an EMBL/GenBank/DDBJ whole genome shotgun (WGS) entry which is preliminary data.</text>
</comment>
<evidence type="ECO:0000313" key="1">
    <source>
        <dbReference type="EMBL" id="KAJ8641568.1"/>
    </source>
</evidence>
<sequence>MPIKKKTTFTSLFKHRQTNTPWPWPSCRHPRTESFRATHHDDTYKTVNSVYLDVADPITTPDSWFTNSSESASFSTASDESVAEFTESILRGLRSERFFFEPGDTKSILEEVKEGGVPFKESVALAMESEDPYVDFRVSMEEMVEAHGLKDWECLEELFMWYLRVNGKNTHGFIVGAFVDLLVGILSTPPSSSSSSSSCSLIEESKEVNGSFLEIDSTEE</sequence>
<protein>
    <submittedName>
        <fullName evidence="1">Uncharacterized protein</fullName>
    </submittedName>
</protein>
<accession>A0ACC2M842</accession>
<organism evidence="1 2">
    <name type="scientific">Persea americana</name>
    <name type="common">Avocado</name>
    <dbReference type="NCBI Taxonomy" id="3435"/>
    <lineage>
        <taxon>Eukaryota</taxon>
        <taxon>Viridiplantae</taxon>
        <taxon>Streptophyta</taxon>
        <taxon>Embryophyta</taxon>
        <taxon>Tracheophyta</taxon>
        <taxon>Spermatophyta</taxon>
        <taxon>Magnoliopsida</taxon>
        <taxon>Magnoliidae</taxon>
        <taxon>Laurales</taxon>
        <taxon>Lauraceae</taxon>
        <taxon>Persea</taxon>
    </lineage>
</organism>
<dbReference type="EMBL" id="CM056813">
    <property type="protein sequence ID" value="KAJ8641568.1"/>
    <property type="molecule type" value="Genomic_DNA"/>
</dbReference>
<proteinExistence type="predicted"/>